<dbReference type="InterPro" id="IPR057258">
    <property type="entry name" value="Ribosomal_uS3"/>
</dbReference>
<dbReference type="InterPro" id="IPR001351">
    <property type="entry name" value="Ribosomal_uS3_C"/>
</dbReference>
<dbReference type="HAMAP" id="MF_01309_B">
    <property type="entry name" value="Ribosomal_uS3_B"/>
    <property type="match status" value="1"/>
</dbReference>
<dbReference type="Gene3D" id="3.30.300.20">
    <property type="match status" value="1"/>
</dbReference>
<accession>A0A0B5GLD8</accession>
<reference evidence="9" key="1">
    <citation type="journal article" date="2014" name="Front Ecol Evol">
        <title>New phylogenetic hypotheses for the core Chlorophyta based on chloroplast sequence data.</title>
        <authorList>
            <person name="Fucikova K."/>
            <person name="Leliaert F."/>
            <person name="Cooper E.D."/>
            <person name="Skaloud P."/>
            <person name="D'Hondt S."/>
            <person name="De Clerck O."/>
            <person name="Gurgel C.F.D."/>
            <person name="Lewis L.A."/>
            <person name="Lewis P.O."/>
            <person name="Lopez-Bautista J.M."/>
            <person name="Delwiche C.F."/>
            <person name="Verbruggen H."/>
        </authorList>
    </citation>
    <scope>NUCLEOTIDE SEQUENCE</scope>
</reference>
<comment type="subunit">
    <text evidence="5 7">Part of the 30S ribosomal subunit.</text>
</comment>
<evidence type="ECO:0000256" key="1">
    <source>
        <dbReference type="ARBA" id="ARBA00010761"/>
    </source>
</evidence>
<evidence type="ECO:0000256" key="3">
    <source>
        <dbReference type="ARBA" id="ARBA00023274"/>
    </source>
</evidence>
<evidence type="ECO:0000259" key="8">
    <source>
        <dbReference type="Pfam" id="PF00189"/>
    </source>
</evidence>
<evidence type="ECO:0000256" key="2">
    <source>
        <dbReference type="ARBA" id="ARBA00022980"/>
    </source>
</evidence>
<evidence type="ECO:0000256" key="6">
    <source>
        <dbReference type="RuleBase" id="RU003624"/>
    </source>
</evidence>
<evidence type="ECO:0000256" key="7">
    <source>
        <dbReference type="RuleBase" id="RU003626"/>
    </source>
</evidence>
<protein>
    <recommendedName>
        <fullName evidence="4 5">Small ribosomal subunit protein uS3c</fullName>
    </recommendedName>
</protein>
<dbReference type="PROSITE" id="PS00548">
    <property type="entry name" value="RIBOSOMAL_S3"/>
    <property type="match status" value="1"/>
</dbReference>
<dbReference type="EMBL" id="KM820154">
    <property type="protein sequence ID" value="AJF21955.1"/>
    <property type="molecule type" value="Genomic_DNA"/>
</dbReference>
<dbReference type="AlphaFoldDB" id="A0A0B5GLD8"/>
<dbReference type="GO" id="GO:0009507">
    <property type="term" value="C:chloroplast"/>
    <property type="evidence" value="ECO:0007669"/>
    <property type="project" value="UniProtKB-SubCell"/>
</dbReference>
<keyword evidence="7 9" id="KW-0934">Plastid</keyword>
<dbReference type="PANTHER" id="PTHR11760:SF19">
    <property type="entry name" value="SMALL RIBOSOMAL SUBUNIT PROTEIN US3C"/>
    <property type="match status" value="1"/>
</dbReference>
<comment type="subcellular location">
    <subcellularLocation>
        <location evidence="5 7">Plastid</location>
        <location evidence="5 7">Chloroplast</location>
    </subcellularLocation>
</comment>
<comment type="similarity">
    <text evidence="1 5 6">Belongs to the universal ribosomal protein uS3 family.</text>
</comment>
<dbReference type="InterPro" id="IPR018280">
    <property type="entry name" value="Ribosomal_uS3_CS"/>
</dbReference>
<geneLocation type="chloroplast" evidence="9"/>
<dbReference type="GO" id="GO:0003735">
    <property type="term" value="F:structural constituent of ribosome"/>
    <property type="evidence" value="ECO:0007669"/>
    <property type="project" value="InterPro"/>
</dbReference>
<gene>
    <name evidence="5 9" type="primary">rps3</name>
</gene>
<dbReference type="GO" id="GO:0022627">
    <property type="term" value="C:cytosolic small ribosomal subunit"/>
    <property type="evidence" value="ECO:0007669"/>
    <property type="project" value="TreeGrafter"/>
</dbReference>
<keyword evidence="2 5" id="KW-0689">Ribosomal protein</keyword>
<dbReference type="NCBIfam" id="TIGR01009">
    <property type="entry name" value="rpsC_bact"/>
    <property type="match status" value="1"/>
</dbReference>
<dbReference type="GO" id="GO:0006412">
    <property type="term" value="P:translation"/>
    <property type="evidence" value="ECO:0007669"/>
    <property type="project" value="UniProtKB-UniRule"/>
</dbReference>
<sequence length="243" mass="28388">MGQKIHPYGFRLGSFQKHQANWFAKKGNYTQKIFEDLFIRNFFFQRFQDAGILKISINRKFNNHIQICIFLTKPGFFISSKNAQLTTIQKNLETEFLKYQSSNFFRLNFLKQSNLSTSLVKSISEQQKPAKLTIQLMELVKIEQKAAFLADFLIEQLEKRIAFRRAVKKTLKRSERAKIQGIKLQISGRLNGAEIARTEWIREGRVPLQTLRADIDYSYKTAKTIYGILGVKVWVFLDSNIFS</sequence>
<dbReference type="SUPFAM" id="SSF54814">
    <property type="entry name" value="Prokaryotic type KH domain (KH-domain type II)"/>
    <property type="match status" value="1"/>
</dbReference>
<dbReference type="InterPro" id="IPR009019">
    <property type="entry name" value="KH_sf_prok-type"/>
</dbReference>
<evidence type="ECO:0000256" key="5">
    <source>
        <dbReference type="HAMAP-Rule" id="MF_01309"/>
    </source>
</evidence>
<dbReference type="InterPro" id="IPR005704">
    <property type="entry name" value="Ribosomal_uS3_bac-typ"/>
</dbReference>
<dbReference type="GO" id="GO:0003723">
    <property type="term" value="F:RNA binding"/>
    <property type="evidence" value="ECO:0007669"/>
    <property type="project" value="InterPro"/>
</dbReference>
<keyword evidence="3 5" id="KW-0687">Ribonucleoprotein</keyword>
<dbReference type="PANTHER" id="PTHR11760">
    <property type="entry name" value="30S/40S RIBOSOMAL PROTEIN S3"/>
    <property type="match status" value="1"/>
</dbReference>
<organism evidence="9">
    <name type="scientific">Codium decorticatum</name>
    <dbReference type="NCBI Taxonomy" id="414126"/>
    <lineage>
        <taxon>Eukaryota</taxon>
        <taxon>Viridiplantae</taxon>
        <taxon>Chlorophyta</taxon>
        <taxon>core chlorophytes</taxon>
        <taxon>Ulvophyceae</taxon>
        <taxon>TCBD clade</taxon>
        <taxon>Bryopsidales</taxon>
        <taxon>Bryopsidineae</taxon>
        <taxon>Codiaceae</taxon>
        <taxon>Codium</taxon>
    </lineage>
</organism>
<dbReference type="InterPro" id="IPR015946">
    <property type="entry name" value="KH_dom-like_a/b"/>
</dbReference>
<dbReference type="InterPro" id="IPR036419">
    <property type="entry name" value="Ribosomal_S3_C_sf"/>
</dbReference>
<name>A0A0B5GLD8_9CHLO</name>
<dbReference type="CDD" id="cd02412">
    <property type="entry name" value="KH-II_30S_S3"/>
    <property type="match status" value="1"/>
</dbReference>
<dbReference type="SUPFAM" id="SSF54821">
    <property type="entry name" value="Ribosomal protein S3 C-terminal domain"/>
    <property type="match status" value="1"/>
</dbReference>
<evidence type="ECO:0000313" key="9">
    <source>
        <dbReference type="EMBL" id="AJF21955.1"/>
    </source>
</evidence>
<evidence type="ECO:0000256" key="4">
    <source>
        <dbReference type="ARBA" id="ARBA00035154"/>
    </source>
</evidence>
<keyword evidence="7 9" id="KW-0150">Chloroplast</keyword>
<proteinExistence type="inferred from homology"/>
<dbReference type="Pfam" id="PF00189">
    <property type="entry name" value="Ribosomal_S3_C"/>
    <property type="match status" value="1"/>
</dbReference>
<dbReference type="Gene3D" id="3.30.1140.32">
    <property type="entry name" value="Ribosomal protein S3, C-terminal domain"/>
    <property type="match status" value="1"/>
</dbReference>
<feature type="domain" description="Small ribosomal subunit protein uS3 C-terminal" evidence="8">
    <location>
        <begin position="155"/>
        <end position="235"/>
    </location>
</feature>